<evidence type="ECO:0000256" key="5">
    <source>
        <dbReference type="ARBA" id="ARBA00017322"/>
    </source>
</evidence>
<dbReference type="Pfam" id="PF08447">
    <property type="entry name" value="PAS_3"/>
    <property type="match status" value="1"/>
</dbReference>
<dbReference type="InterPro" id="IPR011712">
    <property type="entry name" value="Sig_transdc_His_kin_sub3_dim/P"/>
</dbReference>
<dbReference type="SUPFAM" id="SSF55785">
    <property type="entry name" value="PYP-like sensor domain (PAS domain)"/>
    <property type="match status" value="2"/>
</dbReference>
<comment type="subcellular location">
    <subcellularLocation>
        <location evidence="3">Cytoplasm</location>
    </subcellularLocation>
</comment>
<dbReference type="SUPFAM" id="SSF55874">
    <property type="entry name" value="ATPase domain of HSP90 chaperone/DNA topoisomerase II/histidine kinase"/>
    <property type="match status" value="1"/>
</dbReference>
<evidence type="ECO:0000313" key="20">
    <source>
        <dbReference type="Proteomes" id="UP001352263"/>
    </source>
</evidence>
<evidence type="ECO:0000256" key="12">
    <source>
        <dbReference type="ARBA" id="ARBA00023012"/>
    </source>
</evidence>
<dbReference type="Pfam" id="PF07730">
    <property type="entry name" value="HisKA_3"/>
    <property type="match status" value="1"/>
</dbReference>
<feature type="domain" description="Histidine kinase" evidence="16">
    <location>
        <begin position="378"/>
        <end position="568"/>
    </location>
</feature>
<dbReference type="Pfam" id="PF02518">
    <property type="entry name" value="HATPase_c"/>
    <property type="match status" value="1"/>
</dbReference>
<keyword evidence="13" id="KW-0411">Iron-sulfur</keyword>
<organism evidence="19 20">
    <name type="scientific">Noviherbaspirillum album</name>
    <dbReference type="NCBI Taxonomy" id="3080276"/>
    <lineage>
        <taxon>Bacteria</taxon>
        <taxon>Pseudomonadati</taxon>
        <taxon>Pseudomonadota</taxon>
        <taxon>Betaproteobacteria</taxon>
        <taxon>Burkholderiales</taxon>
        <taxon>Oxalobacteraceae</taxon>
        <taxon>Noviherbaspirillum</taxon>
    </lineage>
</organism>
<evidence type="ECO:0000256" key="14">
    <source>
        <dbReference type="ARBA" id="ARBA00024827"/>
    </source>
</evidence>
<dbReference type="InterPro" id="IPR036890">
    <property type="entry name" value="HATPase_C_sf"/>
</dbReference>
<dbReference type="CDD" id="cd16917">
    <property type="entry name" value="HATPase_UhpB-NarQ-NarX-like"/>
    <property type="match status" value="1"/>
</dbReference>
<dbReference type="Proteomes" id="UP001352263">
    <property type="component" value="Unassembled WGS sequence"/>
</dbReference>
<keyword evidence="7" id="KW-0963">Cytoplasm</keyword>
<dbReference type="InterPro" id="IPR004358">
    <property type="entry name" value="Sig_transdc_His_kin-like_C"/>
</dbReference>
<feature type="domain" description="PAS" evidence="17">
    <location>
        <begin position="105"/>
        <end position="175"/>
    </location>
</feature>
<accession>A0ABU6JGF2</accession>
<evidence type="ECO:0000256" key="7">
    <source>
        <dbReference type="ARBA" id="ARBA00022490"/>
    </source>
</evidence>
<sequence length="569" mass="64849">MLVLAQALPSRPSRFPKPARLPAVLCDRTFGFRHFHLLFDSRRELLVEYGNDKQPMQRPLMRRRNDRAKLTDETRLDCYLSETNIIGRSSDASAQYLNEKRTDTRKSLFADLYDLAPVAYFLTNQSGAIQEVNLTGAGLLGISRDTLRGRSLVDFVSLDMHDVFHDFLRQVLPSSNKITCELTFLDVRKKPFFAHVEANADADGKSCRIVLCDISERKQAELALIESEERFRLMADSAPVLIWITGPDQEYVWFNKMWLEFTGRTLEQELGHGWTEGIHVEDLKSCVAEQSSAFAERRPFTVEYRLRRHDGHHHYMLAHGVPRSSPSGRFLGYIGSCTDISERKKTEEQLRHSRQMLRHLVSYQERVREDERKRIAREIHDDLGQNLLALRIDVSMLHTRTGSAHPKLNERVSVALNHIDATMKAVRAAINNLRPTVLDLGLSAAIEWQVQDFQRRSSIACELAMEDDISLDDSRATALFRILQESLNNVIRHAQASQVEIELYKESGQLIMRVADNGIGIYPDCRRKANSFGLVGIEERINALGGEMTIDSRPDRGTTLIVSLPLNAV</sequence>
<evidence type="ECO:0000259" key="18">
    <source>
        <dbReference type="PROSITE" id="PS50113"/>
    </source>
</evidence>
<keyword evidence="20" id="KW-1185">Reference proteome</keyword>
<dbReference type="EC" id="2.7.13.3" evidence="4"/>
<keyword evidence="10" id="KW-0418">Kinase</keyword>
<dbReference type="InterPro" id="IPR013767">
    <property type="entry name" value="PAS_fold"/>
</dbReference>
<evidence type="ECO:0000256" key="3">
    <source>
        <dbReference type="ARBA" id="ARBA00004496"/>
    </source>
</evidence>
<keyword evidence="11" id="KW-0408">Iron</keyword>
<evidence type="ECO:0000259" key="17">
    <source>
        <dbReference type="PROSITE" id="PS50112"/>
    </source>
</evidence>
<dbReference type="Gene3D" id="3.30.565.10">
    <property type="entry name" value="Histidine kinase-like ATPase, C-terminal domain"/>
    <property type="match status" value="1"/>
</dbReference>
<feature type="domain" description="PAC" evidence="18">
    <location>
        <begin position="300"/>
        <end position="352"/>
    </location>
</feature>
<dbReference type="InterPro" id="IPR001610">
    <property type="entry name" value="PAC"/>
</dbReference>
<comment type="caution">
    <text evidence="19">The sequence shown here is derived from an EMBL/GenBank/DDBJ whole genome shotgun (WGS) entry which is preliminary data.</text>
</comment>
<dbReference type="PANTHER" id="PTHR24421:SF59">
    <property type="entry name" value="OXYGEN SENSOR HISTIDINE KINASE NREB"/>
    <property type="match status" value="1"/>
</dbReference>
<comment type="cofactor">
    <cofactor evidence="2">
        <name>[4Fe-4S] cluster</name>
        <dbReference type="ChEBI" id="CHEBI:49883"/>
    </cofactor>
</comment>
<evidence type="ECO:0000256" key="2">
    <source>
        <dbReference type="ARBA" id="ARBA00001966"/>
    </source>
</evidence>
<dbReference type="NCBIfam" id="TIGR00229">
    <property type="entry name" value="sensory_box"/>
    <property type="match status" value="2"/>
</dbReference>
<dbReference type="Gene3D" id="3.30.450.20">
    <property type="entry name" value="PAS domain"/>
    <property type="match status" value="2"/>
</dbReference>
<evidence type="ECO:0000259" key="16">
    <source>
        <dbReference type="PROSITE" id="PS50109"/>
    </source>
</evidence>
<evidence type="ECO:0000256" key="15">
    <source>
        <dbReference type="ARBA" id="ARBA00030800"/>
    </source>
</evidence>
<dbReference type="PANTHER" id="PTHR24421">
    <property type="entry name" value="NITRATE/NITRITE SENSOR PROTEIN NARX-RELATED"/>
    <property type="match status" value="1"/>
</dbReference>
<evidence type="ECO:0000256" key="13">
    <source>
        <dbReference type="ARBA" id="ARBA00023014"/>
    </source>
</evidence>
<protein>
    <recommendedName>
        <fullName evidence="5">Oxygen sensor histidine kinase NreB</fullName>
        <ecNumber evidence="4">2.7.13.3</ecNumber>
    </recommendedName>
    <alternativeName>
        <fullName evidence="15">Nitrogen regulation protein B</fullName>
    </alternativeName>
</protein>
<dbReference type="InterPro" id="IPR003594">
    <property type="entry name" value="HATPase_dom"/>
</dbReference>
<evidence type="ECO:0000313" key="19">
    <source>
        <dbReference type="EMBL" id="MEC4722365.1"/>
    </source>
</evidence>
<dbReference type="InterPro" id="IPR000014">
    <property type="entry name" value="PAS"/>
</dbReference>
<dbReference type="InterPro" id="IPR013655">
    <property type="entry name" value="PAS_fold_3"/>
</dbReference>
<dbReference type="InterPro" id="IPR005467">
    <property type="entry name" value="His_kinase_dom"/>
</dbReference>
<proteinExistence type="predicted"/>
<comment type="catalytic activity">
    <reaction evidence="1">
        <text>ATP + protein L-histidine = ADP + protein N-phospho-L-histidine.</text>
        <dbReference type="EC" id="2.7.13.3"/>
    </reaction>
</comment>
<dbReference type="EMBL" id="JAWIIV010000029">
    <property type="protein sequence ID" value="MEC4722365.1"/>
    <property type="molecule type" value="Genomic_DNA"/>
</dbReference>
<evidence type="ECO:0000256" key="4">
    <source>
        <dbReference type="ARBA" id="ARBA00012438"/>
    </source>
</evidence>
<dbReference type="Pfam" id="PF00989">
    <property type="entry name" value="PAS"/>
    <property type="match status" value="1"/>
</dbReference>
<evidence type="ECO:0000256" key="11">
    <source>
        <dbReference type="ARBA" id="ARBA00023004"/>
    </source>
</evidence>
<dbReference type="CDD" id="cd00130">
    <property type="entry name" value="PAS"/>
    <property type="match status" value="2"/>
</dbReference>
<evidence type="ECO:0000256" key="9">
    <source>
        <dbReference type="ARBA" id="ARBA00022723"/>
    </source>
</evidence>
<dbReference type="SMART" id="SM00387">
    <property type="entry name" value="HATPase_c"/>
    <property type="match status" value="1"/>
</dbReference>
<dbReference type="PROSITE" id="PS50113">
    <property type="entry name" value="PAC"/>
    <property type="match status" value="1"/>
</dbReference>
<dbReference type="InterPro" id="IPR050482">
    <property type="entry name" value="Sensor_HK_TwoCompSys"/>
</dbReference>
<evidence type="ECO:0000256" key="6">
    <source>
        <dbReference type="ARBA" id="ARBA00022485"/>
    </source>
</evidence>
<keyword evidence="6" id="KW-0004">4Fe-4S</keyword>
<dbReference type="RefSeq" id="WP_326509041.1">
    <property type="nucleotide sequence ID" value="NZ_JAWIIV010000029.1"/>
</dbReference>
<name>A0ABU6JGF2_9BURK</name>
<evidence type="ECO:0000256" key="1">
    <source>
        <dbReference type="ARBA" id="ARBA00000085"/>
    </source>
</evidence>
<evidence type="ECO:0000256" key="8">
    <source>
        <dbReference type="ARBA" id="ARBA00022679"/>
    </source>
</evidence>
<evidence type="ECO:0000256" key="10">
    <source>
        <dbReference type="ARBA" id="ARBA00022777"/>
    </source>
</evidence>
<keyword evidence="9" id="KW-0479">Metal-binding</keyword>
<dbReference type="Gene3D" id="1.20.5.1930">
    <property type="match status" value="1"/>
</dbReference>
<dbReference type="PROSITE" id="PS50109">
    <property type="entry name" value="HIS_KIN"/>
    <property type="match status" value="1"/>
</dbReference>
<dbReference type="SMART" id="SM00086">
    <property type="entry name" value="PAC"/>
    <property type="match status" value="1"/>
</dbReference>
<keyword evidence="12" id="KW-0902">Two-component regulatory system</keyword>
<keyword evidence="8" id="KW-0808">Transferase</keyword>
<reference evidence="19 20" key="1">
    <citation type="submission" date="2023-10" db="EMBL/GenBank/DDBJ databases">
        <title>Noviherbaspirillum sp. CPCC 100848 genome assembly.</title>
        <authorList>
            <person name="Li X.Y."/>
            <person name="Fang X.M."/>
        </authorList>
    </citation>
    <scope>NUCLEOTIDE SEQUENCE [LARGE SCALE GENOMIC DNA]</scope>
    <source>
        <strain evidence="19 20">CPCC 100848</strain>
    </source>
</reference>
<dbReference type="InterPro" id="IPR035965">
    <property type="entry name" value="PAS-like_dom_sf"/>
</dbReference>
<dbReference type="PROSITE" id="PS50112">
    <property type="entry name" value="PAS"/>
    <property type="match status" value="1"/>
</dbReference>
<gene>
    <name evidence="19" type="ORF">RY831_24695</name>
</gene>
<dbReference type="SMART" id="SM00091">
    <property type="entry name" value="PAS"/>
    <property type="match status" value="2"/>
</dbReference>
<comment type="function">
    <text evidence="14">Member of the two-component regulatory system NreB/NreC involved in the control of dissimilatory nitrate/nitrite reduction in response to oxygen. NreB functions as a direct oxygen sensor histidine kinase which is autophosphorylated, in the absence of oxygen, probably at the conserved histidine residue, and transfers its phosphate group probably to a conserved aspartate residue of NreC. NreB/NreC activates the expression of the nitrate (narGHJI) and nitrite (nir) reductase operons, as well as the putative nitrate transporter gene narT.</text>
</comment>
<dbReference type="InterPro" id="IPR000700">
    <property type="entry name" value="PAS-assoc_C"/>
</dbReference>
<dbReference type="PRINTS" id="PR00344">
    <property type="entry name" value="BCTRLSENSOR"/>
</dbReference>